<keyword evidence="2" id="KW-1185">Reference proteome</keyword>
<dbReference type="Proteomes" id="UP001218218">
    <property type="component" value="Unassembled WGS sequence"/>
</dbReference>
<protein>
    <submittedName>
        <fullName evidence="1">Uncharacterized protein</fullName>
    </submittedName>
</protein>
<organism evidence="1 2">
    <name type="scientific">Mycena albidolilacea</name>
    <dbReference type="NCBI Taxonomy" id="1033008"/>
    <lineage>
        <taxon>Eukaryota</taxon>
        <taxon>Fungi</taxon>
        <taxon>Dikarya</taxon>
        <taxon>Basidiomycota</taxon>
        <taxon>Agaricomycotina</taxon>
        <taxon>Agaricomycetes</taxon>
        <taxon>Agaricomycetidae</taxon>
        <taxon>Agaricales</taxon>
        <taxon>Marasmiineae</taxon>
        <taxon>Mycenaceae</taxon>
        <taxon>Mycena</taxon>
    </lineage>
</organism>
<dbReference type="AlphaFoldDB" id="A0AAD7A9P3"/>
<accession>A0AAD7A9P3</accession>
<evidence type="ECO:0000313" key="2">
    <source>
        <dbReference type="Proteomes" id="UP001218218"/>
    </source>
</evidence>
<sequence>MSYFRTCSVILECCAGFDYDHFQLARIKWRNEFQLNPGLCERYQGNLRQWFADLMRPAKAEPLAACWQVFDGQKFCDGNAVQHEVVLNLPITLIIEMGDISPGNNWEITKTLSPYPNNSTATAHGVKYSVVGHIYLSPGGHHFIARYFSAPGAKPEIFDHDGGKREGHVIL</sequence>
<comment type="caution">
    <text evidence="1">The sequence shown here is derived from an EMBL/GenBank/DDBJ whole genome shotgun (WGS) entry which is preliminary data.</text>
</comment>
<gene>
    <name evidence="1" type="ORF">DFH08DRAFT_956100</name>
</gene>
<name>A0AAD7A9P3_9AGAR</name>
<reference evidence="1" key="1">
    <citation type="submission" date="2023-03" db="EMBL/GenBank/DDBJ databases">
        <title>Massive genome expansion in bonnet fungi (Mycena s.s.) driven by repeated elements and novel gene families across ecological guilds.</title>
        <authorList>
            <consortium name="Lawrence Berkeley National Laboratory"/>
            <person name="Harder C.B."/>
            <person name="Miyauchi S."/>
            <person name="Viragh M."/>
            <person name="Kuo A."/>
            <person name="Thoen E."/>
            <person name="Andreopoulos B."/>
            <person name="Lu D."/>
            <person name="Skrede I."/>
            <person name="Drula E."/>
            <person name="Henrissat B."/>
            <person name="Morin E."/>
            <person name="Kohler A."/>
            <person name="Barry K."/>
            <person name="LaButti K."/>
            <person name="Morin E."/>
            <person name="Salamov A."/>
            <person name="Lipzen A."/>
            <person name="Mereny Z."/>
            <person name="Hegedus B."/>
            <person name="Baldrian P."/>
            <person name="Stursova M."/>
            <person name="Weitz H."/>
            <person name="Taylor A."/>
            <person name="Grigoriev I.V."/>
            <person name="Nagy L.G."/>
            <person name="Martin F."/>
            <person name="Kauserud H."/>
        </authorList>
    </citation>
    <scope>NUCLEOTIDE SEQUENCE</scope>
    <source>
        <strain evidence="1">CBHHK002</strain>
    </source>
</reference>
<dbReference type="EMBL" id="JARIHO010000011">
    <property type="protein sequence ID" value="KAJ7353002.1"/>
    <property type="molecule type" value="Genomic_DNA"/>
</dbReference>
<evidence type="ECO:0000313" key="1">
    <source>
        <dbReference type="EMBL" id="KAJ7353002.1"/>
    </source>
</evidence>
<proteinExistence type="predicted"/>